<dbReference type="Pfam" id="PF11948">
    <property type="entry name" value="DUF3465"/>
    <property type="match status" value="1"/>
</dbReference>
<organism evidence="2 3">
    <name type="scientific">Methylomonas koyamae</name>
    <dbReference type="NCBI Taxonomy" id="702114"/>
    <lineage>
        <taxon>Bacteria</taxon>
        <taxon>Pseudomonadati</taxon>
        <taxon>Pseudomonadota</taxon>
        <taxon>Gammaproteobacteria</taxon>
        <taxon>Methylococcales</taxon>
        <taxon>Methylococcaceae</taxon>
        <taxon>Methylomonas</taxon>
    </lineage>
</organism>
<dbReference type="OrthoDB" id="195616at2"/>
<dbReference type="EMBL" id="LUUK01000205">
    <property type="protein sequence ID" value="OAI13947.1"/>
    <property type="molecule type" value="Genomic_DNA"/>
</dbReference>
<name>A0A177N7R6_9GAMM</name>
<evidence type="ECO:0000313" key="2">
    <source>
        <dbReference type="EMBL" id="OAI13947.1"/>
    </source>
</evidence>
<reference evidence="3" key="1">
    <citation type="submission" date="2016-03" db="EMBL/GenBank/DDBJ databases">
        <authorList>
            <person name="Heylen K."/>
            <person name="De Vos P."/>
            <person name="Vekeman B."/>
        </authorList>
    </citation>
    <scope>NUCLEOTIDE SEQUENCE [LARGE SCALE GENOMIC DNA]</scope>
    <source>
        <strain evidence="3">R-45383</strain>
    </source>
</reference>
<feature type="chain" id="PRO_5008068822" description="DNA-binding protein" evidence="1">
    <location>
        <begin position="23"/>
        <end position="132"/>
    </location>
</feature>
<dbReference type="STRING" id="702114.A1355_12990"/>
<proteinExistence type="predicted"/>
<sequence length="132" mass="14710">MTRNALVLGCALFLAVQPLAWADNAQIEQAYRQQRSDLQIEGEGTVIKLLADDNRGSRHQRFIIRLESGQTLLVAHNIDLAPKIEGLKVGDKLAFAGEYEWSDKGGTLHWTHRDPGGRHAAGWLKHGGRVYQ</sequence>
<dbReference type="RefSeq" id="WP_064031138.1">
    <property type="nucleotide sequence ID" value="NZ_LUUK01000205.1"/>
</dbReference>
<protein>
    <recommendedName>
        <fullName evidence="4">DNA-binding protein</fullName>
    </recommendedName>
</protein>
<accession>A0A177N7R6</accession>
<dbReference type="Proteomes" id="UP000077628">
    <property type="component" value="Unassembled WGS sequence"/>
</dbReference>
<keyword evidence="1" id="KW-0732">Signal</keyword>
<dbReference type="InterPro" id="IPR021856">
    <property type="entry name" value="DUF3465"/>
</dbReference>
<comment type="caution">
    <text evidence="2">The sequence shown here is derived from an EMBL/GenBank/DDBJ whole genome shotgun (WGS) entry which is preliminary data.</text>
</comment>
<evidence type="ECO:0000313" key="3">
    <source>
        <dbReference type="Proteomes" id="UP000077628"/>
    </source>
</evidence>
<dbReference type="AlphaFoldDB" id="A0A177N7R6"/>
<feature type="signal peptide" evidence="1">
    <location>
        <begin position="1"/>
        <end position="22"/>
    </location>
</feature>
<keyword evidence="3" id="KW-1185">Reference proteome</keyword>
<gene>
    <name evidence="2" type="ORF">A1355_12990</name>
</gene>
<evidence type="ECO:0000256" key="1">
    <source>
        <dbReference type="SAM" id="SignalP"/>
    </source>
</evidence>
<evidence type="ECO:0008006" key="4">
    <source>
        <dbReference type="Google" id="ProtNLM"/>
    </source>
</evidence>